<evidence type="ECO:0000256" key="2">
    <source>
        <dbReference type="ARBA" id="ARBA00022679"/>
    </source>
</evidence>
<dbReference type="EMBL" id="CP036269">
    <property type="protein sequence ID" value="QDT44446.1"/>
    <property type="molecule type" value="Genomic_DNA"/>
</dbReference>
<dbReference type="GO" id="GO:0008168">
    <property type="term" value="F:methyltransferase activity"/>
    <property type="evidence" value="ECO:0007669"/>
    <property type="project" value="UniProtKB-KW"/>
</dbReference>
<reference evidence="4 5" key="1">
    <citation type="submission" date="2019-02" db="EMBL/GenBank/DDBJ databases">
        <title>Deep-cultivation of Planctomycetes and their phenomic and genomic characterization uncovers novel biology.</title>
        <authorList>
            <person name="Wiegand S."/>
            <person name="Jogler M."/>
            <person name="Boedeker C."/>
            <person name="Pinto D."/>
            <person name="Vollmers J."/>
            <person name="Rivas-Marin E."/>
            <person name="Kohn T."/>
            <person name="Peeters S.H."/>
            <person name="Heuer A."/>
            <person name="Rast P."/>
            <person name="Oberbeckmann S."/>
            <person name="Bunk B."/>
            <person name="Jeske O."/>
            <person name="Meyerdierks A."/>
            <person name="Storesund J.E."/>
            <person name="Kallscheuer N."/>
            <person name="Luecker S."/>
            <person name="Lage O.M."/>
            <person name="Pohl T."/>
            <person name="Merkel B.J."/>
            <person name="Hornburger P."/>
            <person name="Mueller R.-W."/>
            <person name="Bruemmer F."/>
            <person name="Labrenz M."/>
            <person name="Spormann A.M."/>
            <person name="Op den Camp H."/>
            <person name="Overmann J."/>
            <person name="Amann R."/>
            <person name="Jetten M.S.M."/>
            <person name="Mascher T."/>
            <person name="Medema M.H."/>
            <person name="Devos D.P."/>
            <person name="Kaster A.-K."/>
            <person name="Ovreas L."/>
            <person name="Rohde M."/>
            <person name="Galperin M.Y."/>
            <person name="Jogler C."/>
        </authorList>
    </citation>
    <scope>NUCLEOTIDE SEQUENCE [LARGE SCALE GENOMIC DNA]</scope>
    <source>
        <strain evidence="4 5">Pan241w</strain>
    </source>
</reference>
<gene>
    <name evidence="4" type="primary">ycgJ_2</name>
    <name evidence="4" type="ORF">Pan241w_45550</name>
</gene>
<dbReference type="AlphaFoldDB" id="A0A517RKN5"/>
<keyword evidence="1 4" id="KW-0489">Methyltransferase</keyword>
<protein>
    <submittedName>
        <fullName evidence="4">Putative methyltransferase YcgJ</fullName>
        <ecNumber evidence="4">2.1.1.-</ecNumber>
    </submittedName>
</protein>
<name>A0A517RKN5_9PLAN</name>
<dbReference type="Pfam" id="PF13649">
    <property type="entry name" value="Methyltransf_25"/>
    <property type="match status" value="1"/>
</dbReference>
<dbReference type="Gene3D" id="3.40.50.150">
    <property type="entry name" value="Vaccinia Virus protein VP39"/>
    <property type="match status" value="1"/>
</dbReference>
<evidence type="ECO:0000259" key="3">
    <source>
        <dbReference type="Pfam" id="PF13649"/>
    </source>
</evidence>
<keyword evidence="5" id="KW-1185">Reference proteome</keyword>
<evidence type="ECO:0000313" key="4">
    <source>
        <dbReference type="EMBL" id="QDT44446.1"/>
    </source>
</evidence>
<dbReference type="SUPFAM" id="SSF53335">
    <property type="entry name" value="S-adenosyl-L-methionine-dependent methyltransferases"/>
    <property type="match status" value="1"/>
</dbReference>
<proteinExistence type="predicted"/>
<dbReference type="CDD" id="cd02440">
    <property type="entry name" value="AdoMet_MTases"/>
    <property type="match status" value="1"/>
</dbReference>
<keyword evidence="2 4" id="KW-0808">Transferase</keyword>
<dbReference type="InterPro" id="IPR041698">
    <property type="entry name" value="Methyltransf_25"/>
</dbReference>
<dbReference type="PANTHER" id="PTHR44942:SF4">
    <property type="entry name" value="METHYLTRANSFERASE TYPE 11 DOMAIN-CONTAINING PROTEIN"/>
    <property type="match status" value="1"/>
</dbReference>
<organism evidence="4 5">
    <name type="scientific">Gimesia alba</name>
    <dbReference type="NCBI Taxonomy" id="2527973"/>
    <lineage>
        <taxon>Bacteria</taxon>
        <taxon>Pseudomonadati</taxon>
        <taxon>Planctomycetota</taxon>
        <taxon>Planctomycetia</taxon>
        <taxon>Planctomycetales</taxon>
        <taxon>Planctomycetaceae</taxon>
        <taxon>Gimesia</taxon>
    </lineage>
</organism>
<evidence type="ECO:0000256" key="1">
    <source>
        <dbReference type="ARBA" id="ARBA00022603"/>
    </source>
</evidence>
<accession>A0A517RKN5</accession>
<evidence type="ECO:0000313" key="5">
    <source>
        <dbReference type="Proteomes" id="UP000317171"/>
    </source>
</evidence>
<dbReference type="InterPro" id="IPR051052">
    <property type="entry name" value="Diverse_substrate_MTase"/>
</dbReference>
<feature type="domain" description="Methyltransferase" evidence="3">
    <location>
        <begin position="41"/>
        <end position="131"/>
    </location>
</feature>
<dbReference type="EC" id="2.1.1.-" evidence="4"/>
<dbReference type="GO" id="GO:0032259">
    <property type="term" value="P:methylation"/>
    <property type="evidence" value="ECO:0007669"/>
    <property type="project" value="UniProtKB-KW"/>
</dbReference>
<dbReference type="InterPro" id="IPR029063">
    <property type="entry name" value="SAM-dependent_MTases_sf"/>
</dbReference>
<sequence length="259" mass="29285">MARDLFRGTVPYYVRYRVPYPDPLLNRILDLTVAPGRGRLLDLGCGTGELAVRLSPSFQETIAVDPNQEMLAAAKQLAHELKLPNIQWHHQRAEEFSADAASFDLVTIGAAYHWMDRPIIASRVHEWLKPGQPLVIFGYSSIWRGTMDWQLLVCSVIKKWLGAKRRAGLGEYNDAADPHELVLIQAGYTLDEIEYQHPHTWTLDELIGNLYSTSFASPAVLGDKQTAFEADLRKTLLDYDNGGTYQEEMTFYALLATPY</sequence>
<dbReference type="Proteomes" id="UP000317171">
    <property type="component" value="Chromosome"/>
</dbReference>
<dbReference type="PANTHER" id="PTHR44942">
    <property type="entry name" value="METHYLTRANSF_11 DOMAIN-CONTAINING PROTEIN"/>
    <property type="match status" value="1"/>
</dbReference>
<dbReference type="KEGG" id="gaz:Pan241w_45550"/>